<proteinExistence type="predicted"/>
<protein>
    <submittedName>
        <fullName evidence="1">Uncharacterized protein</fullName>
    </submittedName>
</protein>
<comment type="caution">
    <text evidence="1">The sequence shown here is derived from an EMBL/GenBank/DDBJ whole genome shotgun (WGS) entry which is preliminary data.</text>
</comment>
<name>A0A0F9C5Q2_9ZZZZ</name>
<sequence>MGAPTKTVAAVDEWANVAQNAVREGAAVDVSGLDGAILHIDIALTAAVAHTGTKITVQISSNTSGDEDWTELPPFIGPTGTPNTENITNNPLSAASITATVANTTGYVADETRIIYINYVTIANSELVLLVSAVTDTSLTWLDGTTNEHAQTTPVWNIAKTYAFELPWGTNRARVIIDNTYDPDGAAVDTKTRISKVVGN</sequence>
<accession>A0A0F9C5Q2</accession>
<evidence type="ECO:0000313" key="1">
    <source>
        <dbReference type="EMBL" id="KKK97799.1"/>
    </source>
</evidence>
<dbReference type="AlphaFoldDB" id="A0A0F9C5Q2"/>
<gene>
    <name evidence="1" type="ORF">LCGC14_2649150</name>
</gene>
<reference evidence="1" key="1">
    <citation type="journal article" date="2015" name="Nature">
        <title>Complex archaea that bridge the gap between prokaryotes and eukaryotes.</title>
        <authorList>
            <person name="Spang A."/>
            <person name="Saw J.H."/>
            <person name="Jorgensen S.L."/>
            <person name="Zaremba-Niedzwiedzka K."/>
            <person name="Martijn J."/>
            <person name="Lind A.E."/>
            <person name="van Eijk R."/>
            <person name="Schleper C."/>
            <person name="Guy L."/>
            <person name="Ettema T.J."/>
        </authorList>
    </citation>
    <scope>NUCLEOTIDE SEQUENCE</scope>
</reference>
<dbReference type="EMBL" id="LAZR01045888">
    <property type="protein sequence ID" value="KKK97799.1"/>
    <property type="molecule type" value="Genomic_DNA"/>
</dbReference>
<organism evidence="1">
    <name type="scientific">marine sediment metagenome</name>
    <dbReference type="NCBI Taxonomy" id="412755"/>
    <lineage>
        <taxon>unclassified sequences</taxon>
        <taxon>metagenomes</taxon>
        <taxon>ecological metagenomes</taxon>
    </lineage>
</organism>